<evidence type="ECO:0000256" key="3">
    <source>
        <dbReference type="ARBA" id="ARBA00022691"/>
    </source>
</evidence>
<keyword evidence="2" id="KW-0808">Transferase</keyword>
<evidence type="ECO:0000256" key="1">
    <source>
        <dbReference type="ARBA" id="ARBA00022603"/>
    </source>
</evidence>
<feature type="non-terminal residue" evidence="5">
    <location>
        <position position="1"/>
    </location>
</feature>
<protein>
    <submittedName>
        <fullName evidence="5">Uncharacterized protein</fullName>
    </submittedName>
</protein>
<gene>
    <name evidence="5" type="ORF">LCGC14_2506390</name>
</gene>
<dbReference type="Gene3D" id="3.40.50.150">
    <property type="entry name" value="Vaccinia Virus protein VP39"/>
    <property type="match status" value="1"/>
</dbReference>
<sequence length="165" mass="18819">FMHDTWSLPVDVIAGRNRFIEGQNATAYLVFPDVESAKRVLAAKDAFVLAEAFMNGVFDIEGDLHAAVKIKETFYAERLSLFDRGRIVLNVARNYKFHSIGNDAKFISQHYDHPDEFYRLFLGESMTYSCAYFADNNDSLDEDTVNRMAEGFAQVFGDMGITFER</sequence>
<evidence type="ECO:0000256" key="4">
    <source>
        <dbReference type="ARBA" id="ARBA00023098"/>
    </source>
</evidence>
<name>A0A0F9DC66_9ZZZZ</name>
<evidence type="ECO:0000313" key="5">
    <source>
        <dbReference type="EMBL" id="KKL15361.1"/>
    </source>
</evidence>
<keyword evidence="3" id="KW-0949">S-adenosyl-L-methionine</keyword>
<organism evidence="5">
    <name type="scientific">marine sediment metagenome</name>
    <dbReference type="NCBI Taxonomy" id="412755"/>
    <lineage>
        <taxon>unclassified sequences</taxon>
        <taxon>metagenomes</taxon>
        <taxon>ecological metagenomes</taxon>
    </lineage>
</organism>
<dbReference type="GO" id="GO:0008168">
    <property type="term" value="F:methyltransferase activity"/>
    <property type="evidence" value="ECO:0007669"/>
    <property type="project" value="UniProtKB-KW"/>
</dbReference>
<proteinExistence type="predicted"/>
<keyword evidence="1" id="KW-0489">Methyltransferase</keyword>
<dbReference type="Pfam" id="PF02353">
    <property type="entry name" value="CMAS"/>
    <property type="match status" value="1"/>
</dbReference>
<comment type="caution">
    <text evidence="5">The sequence shown here is derived from an EMBL/GenBank/DDBJ whole genome shotgun (WGS) entry which is preliminary data.</text>
</comment>
<dbReference type="GO" id="GO:0006629">
    <property type="term" value="P:lipid metabolic process"/>
    <property type="evidence" value="ECO:0007669"/>
    <property type="project" value="UniProtKB-KW"/>
</dbReference>
<reference evidence="5" key="1">
    <citation type="journal article" date="2015" name="Nature">
        <title>Complex archaea that bridge the gap between prokaryotes and eukaryotes.</title>
        <authorList>
            <person name="Spang A."/>
            <person name="Saw J.H."/>
            <person name="Jorgensen S.L."/>
            <person name="Zaremba-Niedzwiedzka K."/>
            <person name="Martijn J."/>
            <person name="Lind A.E."/>
            <person name="van Eijk R."/>
            <person name="Schleper C."/>
            <person name="Guy L."/>
            <person name="Ettema T.J."/>
        </authorList>
    </citation>
    <scope>NUCLEOTIDE SEQUENCE</scope>
</reference>
<accession>A0A0F9DC66</accession>
<dbReference type="SUPFAM" id="SSF53335">
    <property type="entry name" value="S-adenosyl-L-methionine-dependent methyltransferases"/>
    <property type="match status" value="1"/>
</dbReference>
<dbReference type="InterPro" id="IPR029063">
    <property type="entry name" value="SAM-dependent_MTases_sf"/>
</dbReference>
<keyword evidence="4" id="KW-0443">Lipid metabolism</keyword>
<dbReference type="GO" id="GO:0032259">
    <property type="term" value="P:methylation"/>
    <property type="evidence" value="ECO:0007669"/>
    <property type="project" value="UniProtKB-KW"/>
</dbReference>
<dbReference type="InterPro" id="IPR050723">
    <property type="entry name" value="CFA/CMAS"/>
</dbReference>
<dbReference type="EMBL" id="LAZR01040090">
    <property type="protein sequence ID" value="KKL15361.1"/>
    <property type="molecule type" value="Genomic_DNA"/>
</dbReference>
<dbReference type="PANTHER" id="PTHR43667:SF1">
    <property type="entry name" value="CYCLOPROPANE-FATTY-ACYL-PHOSPHOLIPID SYNTHASE"/>
    <property type="match status" value="1"/>
</dbReference>
<dbReference type="AlphaFoldDB" id="A0A0F9DC66"/>
<dbReference type="PANTHER" id="PTHR43667">
    <property type="entry name" value="CYCLOPROPANE-FATTY-ACYL-PHOSPHOLIPID SYNTHASE"/>
    <property type="match status" value="1"/>
</dbReference>
<evidence type="ECO:0000256" key="2">
    <source>
        <dbReference type="ARBA" id="ARBA00022679"/>
    </source>
</evidence>